<dbReference type="GO" id="GO:0003677">
    <property type="term" value="F:DNA binding"/>
    <property type="evidence" value="ECO:0007669"/>
    <property type="project" value="UniProtKB-UniRule"/>
</dbReference>
<evidence type="ECO:0000256" key="2">
    <source>
        <dbReference type="ARBA" id="ARBA00022763"/>
    </source>
</evidence>
<evidence type="ECO:0000256" key="6">
    <source>
        <dbReference type="ARBA" id="ARBA00023204"/>
    </source>
</evidence>
<feature type="zinc finger region" description="C4-type" evidence="7">
    <location>
        <begin position="57"/>
        <end position="72"/>
    </location>
</feature>
<dbReference type="SMART" id="SM00493">
    <property type="entry name" value="TOPRIM"/>
    <property type="match status" value="1"/>
</dbReference>
<dbReference type="InterPro" id="IPR000093">
    <property type="entry name" value="DNA_Rcmb_RecR"/>
</dbReference>
<protein>
    <recommendedName>
        <fullName evidence="7">Recombination protein RecR</fullName>
    </recommendedName>
</protein>
<keyword evidence="4 7" id="KW-0862">Zinc</keyword>
<dbReference type="Proteomes" id="UP000595332">
    <property type="component" value="Chromosome"/>
</dbReference>
<reference evidence="9 10" key="1">
    <citation type="journal article" date="2008" name="Int. J. Syst. Evol. Microbiol.">
        <title>Neptunomonas japonica sp. nov., an Osedax japonicus symbiont-like bacterium isolated from sediment adjacent to sperm whale carcasses off Kagoshima, Japan.</title>
        <authorList>
            <person name="Miyazaki M."/>
            <person name="Nogi Y."/>
            <person name="Fujiwara Y."/>
            <person name="Kawato M."/>
            <person name="Kubokawa K."/>
            <person name="Horikoshi K."/>
        </authorList>
    </citation>
    <scope>NUCLEOTIDE SEQUENCE [LARGE SCALE GENOMIC DNA]</scope>
    <source>
        <strain evidence="9 10">JAMM 1380</strain>
    </source>
</reference>
<keyword evidence="5 7" id="KW-0233">DNA recombination</keyword>
<dbReference type="InterPro" id="IPR034137">
    <property type="entry name" value="TOPRIM_RecR"/>
</dbReference>
<accession>A0A7R6PRH4</accession>
<dbReference type="PROSITE" id="PS50880">
    <property type="entry name" value="TOPRIM"/>
    <property type="match status" value="1"/>
</dbReference>
<evidence type="ECO:0000256" key="3">
    <source>
        <dbReference type="ARBA" id="ARBA00022771"/>
    </source>
</evidence>
<dbReference type="Pfam" id="PF21175">
    <property type="entry name" value="RecR_C"/>
    <property type="match status" value="1"/>
</dbReference>
<keyword evidence="10" id="KW-1185">Reference proteome</keyword>
<keyword evidence="1 7" id="KW-0479">Metal-binding</keyword>
<dbReference type="RefSeq" id="WP_201349684.1">
    <property type="nucleotide sequence ID" value="NZ_AP014546.1"/>
</dbReference>
<dbReference type="Pfam" id="PF13662">
    <property type="entry name" value="Toprim_4"/>
    <property type="match status" value="1"/>
</dbReference>
<dbReference type="Gene3D" id="6.10.250.240">
    <property type="match status" value="1"/>
</dbReference>
<evidence type="ECO:0000313" key="10">
    <source>
        <dbReference type="Proteomes" id="UP000595332"/>
    </source>
</evidence>
<dbReference type="PROSITE" id="PS01300">
    <property type="entry name" value="RECR"/>
    <property type="match status" value="1"/>
</dbReference>
<organism evidence="9 10">
    <name type="scientific">Neptunomonas japonica JAMM 1380</name>
    <dbReference type="NCBI Taxonomy" id="1441457"/>
    <lineage>
        <taxon>Bacteria</taxon>
        <taxon>Pseudomonadati</taxon>
        <taxon>Pseudomonadota</taxon>
        <taxon>Gammaproteobacteria</taxon>
        <taxon>Oceanospirillales</taxon>
        <taxon>Oceanospirillaceae</taxon>
        <taxon>Neptunomonas</taxon>
    </lineage>
</organism>
<dbReference type="GO" id="GO:0006281">
    <property type="term" value="P:DNA repair"/>
    <property type="evidence" value="ECO:0007669"/>
    <property type="project" value="UniProtKB-UniRule"/>
</dbReference>
<dbReference type="HAMAP" id="MF_00017">
    <property type="entry name" value="RecR"/>
    <property type="match status" value="1"/>
</dbReference>
<dbReference type="InterPro" id="IPR006171">
    <property type="entry name" value="TOPRIM_dom"/>
</dbReference>
<evidence type="ECO:0000256" key="7">
    <source>
        <dbReference type="HAMAP-Rule" id="MF_00017"/>
    </source>
</evidence>
<dbReference type="Pfam" id="PF02132">
    <property type="entry name" value="RecR_ZnF"/>
    <property type="match status" value="1"/>
</dbReference>
<dbReference type="PANTHER" id="PTHR30446:SF0">
    <property type="entry name" value="RECOMBINATION PROTEIN RECR"/>
    <property type="match status" value="1"/>
</dbReference>
<evidence type="ECO:0000313" key="9">
    <source>
        <dbReference type="EMBL" id="BBB29045.1"/>
    </source>
</evidence>
<dbReference type="InterPro" id="IPR015967">
    <property type="entry name" value="Rcmb_RecR_Znf"/>
</dbReference>
<dbReference type="SUPFAM" id="SSF111304">
    <property type="entry name" value="Recombination protein RecR"/>
    <property type="match status" value="1"/>
</dbReference>
<dbReference type="EMBL" id="AP014546">
    <property type="protein sequence ID" value="BBB29045.1"/>
    <property type="molecule type" value="Genomic_DNA"/>
</dbReference>
<dbReference type="CDD" id="cd01025">
    <property type="entry name" value="TOPRIM_recR"/>
    <property type="match status" value="1"/>
</dbReference>
<comment type="function">
    <text evidence="7">May play a role in DNA repair. It seems to be involved in an RecBC-independent recombinational process of DNA repair. It may act with RecF and RecO.</text>
</comment>
<comment type="similarity">
    <text evidence="7">Belongs to the RecR family.</text>
</comment>
<dbReference type="KEGG" id="njp:NEJAP_1090"/>
<dbReference type="InterPro" id="IPR023627">
    <property type="entry name" value="Rcmb_RecR"/>
</dbReference>
<evidence type="ECO:0000259" key="8">
    <source>
        <dbReference type="PROSITE" id="PS50880"/>
    </source>
</evidence>
<keyword evidence="6 7" id="KW-0234">DNA repair</keyword>
<evidence type="ECO:0000256" key="4">
    <source>
        <dbReference type="ARBA" id="ARBA00022833"/>
    </source>
</evidence>
<dbReference type="Gene3D" id="1.10.8.420">
    <property type="entry name" value="RecR Domain 1"/>
    <property type="match status" value="1"/>
</dbReference>
<dbReference type="GO" id="GO:0008270">
    <property type="term" value="F:zinc ion binding"/>
    <property type="evidence" value="ECO:0007669"/>
    <property type="project" value="UniProtKB-KW"/>
</dbReference>
<proteinExistence type="inferred from homology"/>
<keyword evidence="3 7" id="KW-0863">Zinc-finger</keyword>
<dbReference type="AlphaFoldDB" id="A0A7R6PRH4"/>
<dbReference type="PANTHER" id="PTHR30446">
    <property type="entry name" value="RECOMBINATION PROTEIN RECR"/>
    <property type="match status" value="1"/>
</dbReference>
<feature type="domain" description="Toprim" evidence="8">
    <location>
        <begin position="80"/>
        <end position="175"/>
    </location>
</feature>
<evidence type="ECO:0000256" key="1">
    <source>
        <dbReference type="ARBA" id="ARBA00022723"/>
    </source>
</evidence>
<keyword evidence="2 7" id="KW-0227">DNA damage</keyword>
<dbReference type="NCBIfam" id="TIGR00615">
    <property type="entry name" value="recR"/>
    <property type="match status" value="1"/>
</dbReference>
<dbReference type="Gene3D" id="3.40.1360.10">
    <property type="match status" value="1"/>
</dbReference>
<gene>
    <name evidence="7 9" type="primary">recR</name>
    <name evidence="9" type="ORF">NEJAP_1090</name>
</gene>
<name>A0A7R6PRH4_9GAMM</name>
<evidence type="ECO:0000256" key="5">
    <source>
        <dbReference type="ARBA" id="ARBA00023172"/>
    </source>
</evidence>
<dbReference type="Pfam" id="PF21176">
    <property type="entry name" value="RecR_HhH"/>
    <property type="match status" value="1"/>
</dbReference>
<dbReference type="GO" id="GO:0006310">
    <property type="term" value="P:DNA recombination"/>
    <property type="evidence" value="ECO:0007669"/>
    <property type="project" value="UniProtKB-UniRule"/>
</dbReference>
<sequence>MSFSPLIQQLVTALRCLPGVGPKSAQRMAFHLLERDRNAALELSAALAQAAEEVSECQQCRTLSETDICELCASLSRDRSSLCVLESPMDVVAIEQTNSFAGVYFVLGGHLSPIDGVGPDDIGISQLLERIAQGEVKEVIIATNPTVEGDATAHYIAEQLKRTELKVTRIAHGVPVGGELEYVDGGTLAHALAGRRLL</sequence>